<feature type="domain" description="PAS" evidence="15">
    <location>
        <begin position="41"/>
        <end position="96"/>
    </location>
</feature>
<proteinExistence type="inferred from homology"/>
<dbReference type="Proteomes" id="UP000050381">
    <property type="component" value="Unassembled WGS sequence"/>
</dbReference>
<evidence type="ECO:0000256" key="1">
    <source>
        <dbReference type="ARBA" id="ARBA00004429"/>
    </source>
</evidence>
<evidence type="ECO:0000256" key="2">
    <source>
        <dbReference type="ARBA" id="ARBA00022475"/>
    </source>
</evidence>
<dbReference type="SUPFAM" id="SSF58104">
    <property type="entry name" value="Methyl-accepting chemotaxis protein (MCP) signaling domain"/>
    <property type="match status" value="1"/>
</dbReference>
<keyword evidence="5" id="KW-0997">Cell inner membrane</keyword>
<keyword evidence="6 13" id="KW-0812">Transmembrane</keyword>
<dbReference type="PROSITE" id="PS50111">
    <property type="entry name" value="CHEMOTAXIS_TRANSDUC_2"/>
    <property type="match status" value="1"/>
</dbReference>
<dbReference type="InterPro" id="IPR000014">
    <property type="entry name" value="PAS"/>
</dbReference>
<keyword evidence="8 13" id="KW-0472">Membrane</keyword>
<keyword evidence="2" id="KW-1003">Cell membrane</keyword>
<keyword evidence="3" id="KW-0488">Methylation</keyword>
<dbReference type="PATRIC" id="fig|264450.4.peg.604"/>
<keyword evidence="4" id="KW-0145">Chemotaxis</keyword>
<evidence type="ECO:0000256" key="7">
    <source>
        <dbReference type="ARBA" id="ARBA00022989"/>
    </source>
</evidence>
<dbReference type="SUPFAM" id="SSF55785">
    <property type="entry name" value="PYP-like sensor domain (PAS domain)"/>
    <property type="match status" value="1"/>
</dbReference>
<dbReference type="Pfam" id="PF00015">
    <property type="entry name" value="MCPsignal"/>
    <property type="match status" value="1"/>
</dbReference>
<evidence type="ECO:0000313" key="16">
    <source>
        <dbReference type="EMBL" id="KPX00306.1"/>
    </source>
</evidence>
<dbReference type="Gene3D" id="3.30.450.20">
    <property type="entry name" value="PAS domain"/>
    <property type="match status" value="1"/>
</dbReference>
<dbReference type="GO" id="GO:0005886">
    <property type="term" value="C:plasma membrane"/>
    <property type="evidence" value="ECO:0007669"/>
    <property type="project" value="UniProtKB-SubCell"/>
</dbReference>
<name>A0A0P9NN11_PSESX</name>
<evidence type="ECO:0000259" key="15">
    <source>
        <dbReference type="PROSITE" id="PS50112"/>
    </source>
</evidence>
<dbReference type="PANTHER" id="PTHR32089:SF74">
    <property type="entry name" value="METHYL-ACCEPTING CHEMOTAXIS PROTEIN AER"/>
    <property type="match status" value="1"/>
</dbReference>
<dbReference type="PROSITE" id="PS50112">
    <property type="entry name" value="PAS"/>
    <property type="match status" value="1"/>
</dbReference>
<dbReference type="EMBL" id="LJQD01000017">
    <property type="protein sequence ID" value="KPX00306.1"/>
    <property type="molecule type" value="Genomic_DNA"/>
</dbReference>
<dbReference type="PANTHER" id="PTHR32089">
    <property type="entry name" value="METHYL-ACCEPTING CHEMOTAXIS PROTEIN MCPB"/>
    <property type="match status" value="1"/>
</dbReference>
<evidence type="ECO:0000256" key="8">
    <source>
        <dbReference type="ARBA" id="ARBA00023136"/>
    </source>
</evidence>
<evidence type="ECO:0000256" key="6">
    <source>
        <dbReference type="ARBA" id="ARBA00022692"/>
    </source>
</evidence>
<dbReference type="NCBIfam" id="TIGR00229">
    <property type="entry name" value="sensory_box"/>
    <property type="match status" value="1"/>
</dbReference>
<dbReference type="CDD" id="cd00130">
    <property type="entry name" value="PAS"/>
    <property type="match status" value="1"/>
</dbReference>
<comment type="subcellular location">
    <subcellularLocation>
        <location evidence="1">Cell inner membrane</location>
        <topology evidence="1">Multi-pass membrane protein</topology>
    </subcellularLocation>
</comment>
<evidence type="ECO:0000256" key="5">
    <source>
        <dbReference type="ARBA" id="ARBA00022519"/>
    </source>
</evidence>
<dbReference type="FunFam" id="3.30.450.20:FF:000046">
    <property type="entry name" value="Aerotaxis sensor receptor"/>
    <property type="match status" value="1"/>
</dbReference>
<reference evidence="16 17" key="1">
    <citation type="submission" date="2015-09" db="EMBL/GenBank/DDBJ databases">
        <title>Genome announcement of multiple Pseudomonas syringae strains.</title>
        <authorList>
            <person name="Thakur S."/>
            <person name="Wang P.W."/>
            <person name="Gong Y."/>
            <person name="Weir B.S."/>
            <person name="Guttman D.S."/>
        </authorList>
    </citation>
    <scope>NUCLEOTIDE SEQUENCE [LARGE SCALE GENOMIC DNA]</scope>
    <source>
        <strain evidence="16 17">ICMP9419</strain>
    </source>
</reference>
<organism evidence="16 17">
    <name type="scientific">Pseudomonas syringae pv. castaneae</name>
    <dbReference type="NCBI Taxonomy" id="264450"/>
    <lineage>
        <taxon>Bacteria</taxon>
        <taxon>Pseudomonadati</taxon>
        <taxon>Pseudomonadota</taxon>
        <taxon>Gammaproteobacteria</taxon>
        <taxon>Pseudomonadales</taxon>
        <taxon>Pseudomonadaceae</taxon>
        <taxon>Pseudomonas</taxon>
        <taxon>Pseudomonas syringae</taxon>
    </lineage>
</organism>
<feature type="domain" description="Methyl-accepting transducer" evidence="14">
    <location>
        <begin position="269"/>
        <end position="505"/>
    </location>
</feature>
<dbReference type="Gene3D" id="1.10.287.950">
    <property type="entry name" value="Methyl-accepting chemotaxis protein"/>
    <property type="match status" value="1"/>
</dbReference>
<feature type="transmembrane region" description="Helical" evidence="13">
    <location>
        <begin position="174"/>
        <end position="190"/>
    </location>
</feature>
<dbReference type="InterPro" id="IPR004089">
    <property type="entry name" value="MCPsignal_dom"/>
</dbReference>
<keyword evidence="9 11" id="KW-0807">Transducer</keyword>
<dbReference type="CDD" id="cd11386">
    <property type="entry name" value="MCP_signal"/>
    <property type="match status" value="1"/>
</dbReference>
<gene>
    <name evidence="16" type="ORF">ALO79_05662</name>
</gene>
<feature type="compositionally biased region" description="Polar residues" evidence="12">
    <location>
        <begin position="281"/>
        <end position="291"/>
    </location>
</feature>
<evidence type="ECO:0000256" key="12">
    <source>
        <dbReference type="SAM" id="MobiDB-lite"/>
    </source>
</evidence>
<protein>
    <submittedName>
        <fullName evidence="16">Aerotaxis receptor Aer</fullName>
    </submittedName>
</protein>
<dbReference type="SMART" id="SM00283">
    <property type="entry name" value="MA"/>
    <property type="match status" value="1"/>
</dbReference>
<dbReference type="FunFam" id="1.10.287.950:FF:000001">
    <property type="entry name" value="Methyl-accepting chemotaxis sensory transducer"/>
    <property type="match status" value="1"/>
</dbReference>
<keyword evidence="16" id="KW-0675">Receptor</keyword>
<dbReference type="AlphaFoldDB" id="A0A0P9NN11"/>
<evidence type="ECO:0000256" key="3">
    <source>
        <dbReference type="ARBA" id="ARBA00022481"/>
    </source>
</evidence>
<feature type="transmembrane region" description="Helical" evidence="13">
    <location>
        <begin position="196"/>
        <end position="212"/>
    </location>
</feature>
<comment type="caution">
    <text evidence="16">The sequence shown here is derived from an EMBL/GenBank/DDBJ whole genome shotgun (WGS) entry which is preliminary data.</text>
</comment>
<evidence type="ECO:0000313" key="17">
    <source>
        <dbReference type="Proteomes" id="UP000050381"/>
    </source>
</evidence>
<feature type="region of interest" description="Disordered" evidence="12">
    <location>
        <begin position="270"/>
        <end position="299"/>
    </location>
</feature>
<dbReference type="GO" id="GO:0007165">
    <property type="term" value="P:signal transduction"/>
    <property type="evidence" value="ECO:0007669"/>
    <property type="project" value="UniProtKB-KW"/>
</dbReference>
<dbReference type="Pfam" id="PF08447">
    <property type="entry name" value="PAS_3"/>
    <property type="match status" value="1"/>
</dbReference>
<accession>A0A0P9NN11</accession>
<evidence type="ECO:0000259" key="14">
    <source>
        <dbReference type="PROSITE" id="PS50111"/>
    </source>
</evidence>
<dbReference type="GO" id="GO:0052131">
    <property type="term" value="P:positive aerotaxis"/>
    <property type="evidence" value="ECO:0007669"/>
    <property type="project" value="UniProtKB-ARBA"/>
</dbReference>
<evidence type="ECO:0000256" key="9">
    <source>
        <dbReference type="ARBA" id="ARBA00023224"/>
    </source>
</evidence>
<evidence type="ECO:0000256" key="13">
    <source>
        <dbReference type="SAM" id="Phobius"/>
    </source>
</evidence>
<dbReference type="InterPro" id="IPR013655">
    <property type="entry name" value="PAS_fold_3"/>
</dbReference>
<dbReference type="InterPro" id="IPR035965">
    <property type="entry name" value="PAS-like_dom_sf"/>
</dbReference>
<evidence type="ECO:0000256" key="11">
    <source>
        <dbReference type="PROSITE-ProRule" id="PRU00284"/>
    </source>
</evidence>
<keyword evidence="7 13" id="KW-1133">Transmembrane helix</keyword>
<dbReference type="SMART" id="SM00091">
    <property type="entry name" value="PAS"/>
    <property type="match status" value="1"/>
</dbReference>
<comment type="similarity">
    <text evidence="10">Belongs to the methyl-accepting chemotaxis (MCP) protein family.</text>
</comment>
<evidence type="ECO:0000256" key="4">
    <source>
        <dbReference type="ARBA" id="ARBA00022500"/>
    </source>
</evidence>
<sequence length="541" mass="58991">MCYTFSARPAYQALSRSELLMRVNMPITQTERTFPASERLISTTDLNSHITYCNDAFVALSGFTREELVGQPHNLVRHPDMPALVFAHMWETIKQGKPWMGVVKNRSKQGDYYWVSAYVTAVYENGRIVGYESVRSLPTRDQVRRAEALYARLRAGKSAVSATSSAAYHLVRQLPMILCALALAVGVYLLDDLPSIIMIPIVMVVLGGFLEMRQRRSIRNTLEEHPKAFTSSLVALTYSDNRGPQAQLDLAMLSEEARLQTALTRLADTGESVRQHAGRSAQLSLRQAESLDQQRSEADQSATAINQMAATIQEVTHNVQNTAHAAEEADKLAQQGRGLADESLLAIRHMANSVTDIGNAVGELASATQSIGSVVDVITSIAQQTNLLALNAAIEAARAGEQGRGFAVVADEVRSLASRTQSSTEQIQQIITSLRDGADRAVQTANKGEQISQESVASVEAVQKALDGISQSVTRITGMSQQMASASEEQSHVAENISQQITRIAQLCDESASQAQQGSQISGELEEMAQYLHSLAERFSR</sequence>
<evidence type="ECO:0000256" key="10">
    <source>
        <dbReference type="ARBA" id="ARBA00029447"/>
    </source>
</evidence>